<feature type="transmembrane region" description="Helical" evidence="1">
    <location>
        <begin position="40"/>
        <end position="63"/>
    </location>
</feature>
<sequence length="432" mass="50369">MIYKIRHLYIFFTILLTLTAIGFSFWIYQNADTVDPISFTISSISLMIALMGFFIALNTFTSIDSVNKITKMEGNILENEYYVTSLASLMKEYHYSSLTETEAKIFTHLEKKFKKESKTAIEFTESLIHFVDIIVFFPALFSAADIDKPKYEQKMEKILKLMNKRKDDLISINTGNRIQMSETVKLIEGVIAYQNLVSHNKFDGDSVLLEVRGTLLRNAVTKTVYYNYLGLLYNKKAMAIIRRELGLEGKDLLDIENLIQVQQNIDKITGNERELAHMFLNDSREAFRQALIHCKEDHMWIGFIKYNDARSCFFESLFKEKKLDLQWDECMKGAIAARSKLNILITEVLKSEREPSHLQRSFQFQEELARVVRLNILIAINENHKSDIPLTYKGVDITQHTSLKNKFHEDEQYPILAKYQNHIMEYITSNHR</sequence>
<protein>
    <recommendedName>
        <fullName evidence="4">Phage abortive infection protein</fullName>
    </recommendedName>
</protein>
<name>A0AAJ2U389_ALKPS</name>
<gene>
    <name evidence="2" type="ORF">RYX45_14245</name>
</gene>
<evidence type="ECO:0000256" key="1">
    <source>
        <dbReference type="SAM" id="Phobius"/>
    </source>
</evidence>
<proteinExistence type="predicted"/>
<accession>A0AAJ2U389</accession>
<comment type="caution">
    <text evidence="2">The sequence shown here is derived from an EMBL/GenBank/DDBJ whole genome shotgun (WGS) entry which is preliminary data.</text>
</comment>
<evidence type="ECO:0008006" key="4">
    <source>
        <dbReference type="Google" id="ProtNLM"/>
    </source>
</evidence>
<dbReference type="Proteomes" id="UP001285636">
    <property type="component" value="Unassembled WGS sequence"/>
</dbReference>
<dbReference type="RefSeq" id="WP_323467131.1">
    <property type="nucleotide sequence ID" value="NZ_CP144224.1"/>
</dbReference>
<feature type="transmembrane region" description="Helical" evidence="1">
    <location>
        <begin position="7"/>
        <end position="28"/>
    </location>
</feature>
<evidence type="ECO:0000313" key="3">
    <source>
        <dbReference type="Proteomes" id="UP001285636"/>
    </source>
</evidence>
<dbReference type="AlphaFoldDB" id="A0AAJ2U389"/>
<keyword evidence="1" id="KW-1133">Transmembrane helix</keyword>
<evidence type="ECO:0000313" key="2">
    <source>
        <dbReference type="EMBL" id="MDV2886347.1"/>
    </source>
</evidence>
<keyword evidence="1" id="KW-0812">Transmembrane</keyword>
<reference evidence="2" key="1">
    <citation type="submission" date="2023-10" db="EMBL/GenBank/DDBJ databases">
        <title>Screening of Alkalihalophilus pseudofirmusBZ-TG-HK211 and Its Alleviation of Salt Stress on Rapeseed Growth.</title>
        <authorList>
            <person name="Zhao B."/>
            <person name="Guo T."/>
        </authorList>
    </citation>
    <scope>NUCLEOTIDE SEQUENCE</scope>
    <source>
        <strain evidence="2">BZ-TG-HK211</strain>
    </source>
</reference>
<keyword evidence="1" id="KW-0472">Membrane</keyword>
<dbReference type="EMBL" id="JAWJAY010000003">
    <property type="protein sequence ID" value="MDV2886347.1"/>
    <property type="molecule type" value="Genomic_DNA"/>
</dbReference>
<organism evidence="2 3">
    <name type="scientific">Alkalihalophilus pseudofirmus</name>
    <name type="common">Bacillus pseudofirmus</name>
    <dbReference type="NCBI Taxonomy" id="79885"/>
    <lineage>
        <taxon>Bacteria</taxon>
        <taxon>Bacillati</taxon>
        <taxon>Bacillota</taxon>
        <taxon>Bacilli</taxon>
        <taxon>Bacillales</taxon>
        <taxon>Bacillaceae</taxon>
        <taxon>Alkalihalophilus</taxon>
    </lineage>
</organism>